<evidence type="ECO:0000313" key="1">
    <source>
        <dbReference type="EMBL" id="MBO0952928.1"/>
    </source>
</evidence>
<dbReference type="EMBL" id="JAFMYW010000016">
    <property type="protein sequence ID" value="MBO0952928.1"/>
    <property type="molecule type" value="Genomic_DNA"/>
</dbReference>
<gene>
    <name evidence="1" type="ORF">J2I46_30425</name>
</gene>
<proteinExistence type="predicted"/>
<organism evidence="1 2">
    <name type="scientific">Fibrella forsythiae</name>
    <dbReference type="NCBI Taxonomy" id="2817061"/>
    <lineage>
        <taxon>Bacteria</taxon>
        <taxon>Pseudomonadati</taxon>
        <taxon>Bacteroidota</taxon>
        <taxon>Cytophagia</taxon>
        <taxon>Cytophagales</taxon>
        <taxon>Spirosomataceae</taxon>
        <taxon>Fibrella</taxon>
    </lineage>
</organism>
<protein>
    <submittedName>
        <fullName evidence="1">Uncharacterized protein</fullName>
    </submittedName>
</protein>
<dbReference type="Proteomes" id="UP000664628">
    <property type="component" value="Unassembled WGS sequence"/>
</dbReference>
<reference evidence="1 2" key="1">
    <citation type="submission" date="2021-03" db="EMBL/GenBank/DDBJ databases">
        <title>Fibrella sp. HMF5405 genome sequencing and assembly.</title>
        <authorList>
            <person name="Kang H."/>
            <person name="Kim H."/>
            <person name="Bae S."/>
            <person name="Joh K."/>
        </authorList>
    </citation>
    <scope>NUCLEOTIDE SEQUENCE [LARGE SCALE GENOMIC DNA]</scope>
    <source>
        <strain evidence="1 2">HMF5405</strain>
    </source>
</reference>
<dbReference type="RefSeq" id="WP_207332881.1">
    <property type="nucleotide sequence ID" value="NZ_JAFMYW010000016.1"/>
</dbReference>
<keyword evidence="2" id="KW-1185">Reference proteome</keyword>
<evidence type="ECO:0000313" key="2">
    <source>
        <dbReference type="Proteomes" id="UP000664628"/>
    </source>
</evidence>
<sequence length="105" mass="12208">MTKILRRRSFTSKQCLIGPFFQLKAKKMMQKVSASRMYKERMRAAKARLPEDVGQLAVIQEVVRLQPKVDTLLNWFRWKNAYSLHVADPELTELVEAATEVLLSK</sequence>
<name>A0ABS3JSH9_9BACT</name>
<accession>A0ABS3JSH9</accession>
<comment type="caution">
    <text evidence="1">The sequence shown here is derived from an EMBL/GenBank/DDBJ whole genome shotgun (WGS) entry which is preliminary data.</text>
</comment>